<dbReference type="GeneID" id="99506027"/>
<evidence type="ECO:0000259" key="2">
    <source>
        <dbReference type="Pfam" id="PF04862"/>
    </source>
</evidence>
<feature type="chain" id="PRO_5042129236" evidence="1">
    <location>
        <begin position="23"/>
        <end position="414"/>
    </location>
</feature>
<dbReference type="Gene3D" id="2.130.10.10">
    <property type="entry name" value="YVTN repeat-like/Quinoprotein amine dehydrogenase"/>
    <property type="match status" value="1"/>
</dbReference>
<sequence length="414" mass="44648">MKKLISKFAILPFTIATSIALANTNLVTNGSFENTDAVTANSGQWQLFSDISHWDRSGYAKFEIQTNKLGLIAAQDGMQYLELDSTSNYGIVQNIATQAGKKYELSFYYSARIVGNNHTNKAEVKWNGNSLAVINSSAKGWTKYTFNVEATNANSVLEFIGRGSSDSVGALLDNVSLTEVPAPCAVTTGLYGINNFGSETEGYVYHFNPASNAVTVVAGITNTASNIASNEGVLYFMQQLDSTTKASQIFSLDLASNVQAEVANSTSFPIYRSAITPDGLSLRATSKTYMYDFDLATGNKTVLGKLSYSGDTFADGDIAYSNDNNVLYVLTGKALYTLDEGSFELTLVGEHDINWASGIAIADDGTIYISGRENSENAKIYRLDQNTAEATFIMDGPSHINDLTFVSHTVCAAK</sequence>
<proteinExistence type="predicted"/>
<keyword evidence="1" id="KW-0732">Signal</keyword>
<protein>
    <submittedName>
        <fullName evidence="3">DUF642 domain-containing protein</fullName>
    </submittedName>
</protein>
<dbReference type="InterPro" id="IPR015943">
    <property type="entry name" value="WD40/YVTN_repeat-like_dom_sf"/>
</dbReference>
<dbReference type="KEGG" id="pdj:D0907_11170"/>
<dbReference type="Pfam" id="PF04862">
    <property type="entry name" value="DUF642"/>
    <property type="match status" value="1"/>
</dbReference>
<dbReference type="Gene3D" id="2.60.120.260">
    <property type="entry name" value="Galactose-binding domain-like"/>
    <property type="match status" value="1"/>
</dbReference>
<gene>
    <name evidence="3" type="ORF">D0907_11170</name>
</gene>
<dbReference type="InterPro" id="IPR006946">
    <property type="entry name" value="DGR2-like_dom"/>
</dbReference>
<reference evidence="3 4" key="1">
    <citation type="submission" date="2018-08" db="EMBL/GenBank/DDBJ databases">
        <title>Draft genome sequence of Pseudoalteromonas donghaensis HJ51.</title>
        <authorList>
            <person name="Oh J."/>
            <person name="Roh D."/>
        </authorList>
    </citation>
    <scope>NUCLEOTIDE SEQUENCE [LARGE SCALE GENOMIC DNA]</scope>
    <source>
        <strain evidence="3 4">HJ51</strain>
    </source>
</reference>
<dbReference type="InterPro" id="IPR008979">
    <property type="entry name" value="Galactose-bd-like_sf"/>
</dbReference>
<organism evidence="3 4">
    <name type="scientific">Pseudoalteromonas lipolytica</name>
    <dbReference type="NCBI Taxonomy" id="570156"/>
    <lineage>
        <taxon>Bacteria</taxon>
        <taxon>Pseudomonadati</taxon>
        <taxon>Pseudomonadota</taxon>
        <taxon>Gammaproteobacteria</taxon>
        <taxon>Alteromonadales</taxon>
        <taxon>Pseudoalteromonadaceae</taxon>
        <taxon>Pseudoalteromonas</taxon>
    </lineage>
</organism>
<dbReference type="RefSeq" id="WP_118844469.1">
    <property type="nucleotide sequence ID" value="NZ_CP032090.1"/>
</dbReference>
<feature type="signal peptide" evidence="1">
    <location>
        <begin position="1"/>
        <end position="22"/>
    </location>
</feature>
<accession>A0AAD0WCT8</accession>
<feature type="domain" description="DUF642" evidence="2">
    <location>
        <begin position="26"/>
        <end position="177"/>
    </location>
</feature>
<evidence type="ECO:0000313" key="3">
    <source>
        <dbReference type="EMBL" id="AXV65783.1"/>
    </source>
</evidence>
<evidence type="ECO:0000313" key="4">
    <source>
        <dbReference type="Proteomes" id="UP000264605"/>
    </source>
</evidence>
<name>A0AAD0WCT8_9GAMM</name>
<dbReference type="SUPFAM" id="SSF69304">
    <property type="entry name" value="Tricorn protease N-terminal domain"/>
    <property type="match status" value="1"/>
</dbReference>
<evidence type="ECO:0000256" key="1">
    <source>
        <dbReference type="SAM" id="SignalP"/>
    </source>
</evidence>
<dbReference type="SUPFAM" id="SSF49785">
    <property type="entry name" value="Galactose-binding domain-like"/>
    <property type="match status" value="1"/>
</dbReference>
<dbReference type="Proteomes" id="UP000264605">
    <property type="component" value="Chromosome"/>
</dbReference>
<dbReference type="EMBL" id="CP032090">
    <property type="protein sequence ID" value="AXV65783.1"/>
    <property type="molecule type" value="Genomic_DNA"/>
</dbReference>
<dbReference type="AlphaFoldDB" id="A0AAD0WCT8"/>